<reference evidence="1 2" key="1">
    <citation type="submission" date="2013-01" db="EMBL/GenBank/DDBJ databases">
        <authorList>
            <person name="Harkins D.M."/>
            <person name="Durkin A.S."/>
            <person name="Brinkac L.M."/>
            <person name="Haft D.H."/>
            <person name="Selengut J.D."/>
            <person name="Sanka R."/>
            <person name="DePew J."/>
            <person name="Purushe J."/>
            <person name="Hospenthal D.R."/>
            <person name="Murray C.K."/>
            <person name="Pimentel G."/>
            <person name="Wasfy M."/>
            <person name="Vinetz J.M."/>
            <person name="Sutton G.G."/>
            <person name="Nierman W.C."/>
            <person name="Fouts D.E."/>
        </authorList>
    </citation>
    <scope>NUCLEOTIDE SEQUENCE [LARGE SCALE GENOMIC DNA]</scope>
    <source>
        <strain evidence="1 2">2006001855</strain>
    </source>
</reference>
<dbReference type="AlphaFoldDB" id="M6G6U3"/>
<evidence type="ECO:0000313" key="2">
    <source>
        <dbReference type="Proteomes" id="UP000012101"/>
    </source>
</evidence>
<dbReference type="Proteomes" id="UP000012101">
    <property type="component" value="Unassembled WGS sequence"/>
</dbReference>
<dbReference type="EMBL" id="AFJM02000005">
    <property type="protein sequence ID" value="EMM74656.1"/>
    <property type="molecule type" value="Genomic_DNA"/>
</dbReference>
<proteinExistence type="predicted"/>
<protein>
    <submittedName>
        <fullName evidence="1">Uncharacterized protein</fullName>
    </submittedName>
</protein>
<organism evidence="1 2">
    <name type="scientific">Leptospira weilii str. 2006001855</name>
    <dbReference type="NCBI Taxonomy" id="996804"/>
    <lineage>
        <taxon>Bacteria</taxon>
        <taxon>Pseudomonadati</taxon>
        <taxon>Spirochaetota</taxon>
        <taxon>Spirochaetia</taxon>
        <taxon>Leptospirales</taxon>
        <taxon>Leptospiraceae</taxon>
        <taxon>Leptospira</taxon>
    </lineage>
</organism>
<accession>M6G6U3</accession>
<gene>
    <name evidence="1" type="ORF">LEP1GSC038_4409</name>
</gene>
<sequence length="60" mass="7192">MLIFVPFLGWLLNHFLIFRLIKGLLYFSIFNRSEFSVQKNGMLMFLKKCRSMRKNCSLIS</sequence>
<comment type="caution">
    <text evidence="1">The sequence shown here is derived from an EMBL/GenBank/DDBJ whole genome shotgun (WGS) entry which is preliminary data.</text>
</comment>
<evidence type="ECO:0000313" key="1">
    <source>
        <dbReference type="EMBL" id="EMM74656.1"/>
    </source>
</evidence>
<name>M6G6U3_9LEPT</name>